<keyword evidence="1" id="KW-0808">Transferase</keyword>
<proteinExistence type="predicted"/>
<name>A0A2P2LGS7_RHIMU</name>
<evidence type="ECO:0000313" key="1">
    <source>
        <dbReference type="EMBL" id="MBX17163.1"/>
    </source>
</evidence>
<reference evidence="1" key="1">
    <citation type="submission" date="2018-02" db="EMBL/GenBank/DDBJ databases">
        <title>Rhizophora mucronata_Transcriptome.</title>
        <authorList>
            <person name="Meera S.P."/>
            <person name="Sreeshan A."/>
            <person name="Augustine A."/>
        </authorList>
    </citation>
    <scope>NUCLEOTIDE SEQUENCE</scope>
    <source>
        <tissue evidence="1">Leaf</tissue>
    </source>
</reference>
<organism evidence="1">
    <name type="scientific">Rhizophora mucronata</name>
    <name type="common">Asiatic mangrove</name>
    <dbReference type="NCBI Taxonomy" id="61149"/>
    <lineage>
        <taxon>Eukaryota</taxon>
        <taxon>Viridiplantae</taxon>
        <taxon>Streptophyta</taxon>
        <taxon>Embryophyta</taxon>
        <taxon>Tracheophyta</taxon>
        <taxon>Spermatophyta</taxon>
        <taxon>Magnoliopsida</taxon>
        <taxon>eudicotyledons</taxon>
        <taxon>Gunneridae</taxon>
        <taxon>Pentapetalae</taxon>
        <taxon>rosids</taxon>
        <taxon>fabids</taxon>
        <taxon>Malpighiales</taxon>
        <taxon>Rhizophoraceae</taxon>
        <taxon>Rhizophora</taxon>
    </lineage>
</organism>
<protein>
    <submittedName>
        <fullName evidence="1">S-tetrahydroprotoberberine N-methyltransferase-like isoform X2</fullName>
    </submittedName>
</protein>
<dbReference type="GO" id="GO:0008168">
    <property type="term" value="F:methyltransferase activity"/>
    <property type="evidence" value="ECO:0007669"/>
    <property type="project" value="UniProtKB-KW"/>
</dbReference>
<accession>A0A2P2LGS7</accession>
<keyword evidence="1" id="KW-0489">Methyltransferase</keyword>
<dbReference type="GO" id="GO:0032259">
    <property type="term" value="P:methylation"/>
    <property type="evidence" value="ECO:0007669"/>
    <property type="project" value="UniProtKB-KW"/>
</dbReference>
<dbReference type="EMBL" id="GGEC01036679">
    <property type="protein sequence ID" value="MBX17163.1"/>
    <property type="molecule type" value="Transcribed_RNA"/>
</dbReference>
<sequence>MHQRGLSQPVLLPSSKTGDCALSGDFSQSTFCQFPQRYKLCLLLPTSCHIT</sequence>
<dbReference type="AlphaFoldDB" id="A0A2P2LGS7"/>